<dbReference type="AlphaFoldDB" id="A0A0W0F4M1"/>
<sequence>MAVGNVIEKKHSGANSRDIIPAARPL</sequence>
<name>A0A0W0F4M1_MONRR</name>
<reference evidence="2 3" key="1">
    <citation type="submission" date="2015-12" db="EMBL/GenBank/DDBJ databases">
        <title>Draft genome sequence of Moniliophthora roreri, the causal agent of frosty pod rot of cacao.</title>
        <authorList>
            <person name="Aime M.C."/>
            <person name="Diaz-Valderrama J.R."/>
            <person name="Kijpornyongpan T."/>
            <person name="Phillips-Mora W."/>
        </authorList>
    </citation>
    <scope>NUCLEOTIDE SEQUENCE [LARGE SCALE GENOMIC DNA]</scope>
    <source>
        <strain evidence="2 3">MCA 2952</strain>
    </source>
</reference>
<dbReference type="Proteomes" id="UP000054988">
    <property type="component" value="Unassembled WGS sequence"/>
</dbReference>
<feature type="region of interest" description="Disordered" evidence="1">
    <location>
        <begin position="1"/>
        <end position="26"/>
    </location>
</feature>
<protein>
    <submittedName>
        <fullName evidence="2">Uncharacterized protein</fullName>
    </submittedName>
</protein>
<accession>A0A0W0F4M1</accession>
<gene>
    <name evidence="2" type="ORF">WG66_16150</name>
</gene>
<evidence type="ECO:0000313" key="3">
    <source>
        <dbReference type="Proteomes" id="UP000054988"/>
    </source>
</evidence>
<comment type="caution">
    <text evidence="2">The sequence shown here is derived from an EMBL/GenBank/DDBJ whole genome shotgun (WGS) entry which is preliminary data.</text>
</comment>
<dbReference type="EMBL" id="LATX01002341">
    <property type="protein sequence ID" value="KTB31274.1"/>
    <property type="molecule type" value="Genomic_DNA"/>
</dbReference>
<organism evidence="2 3">
    <name type="scientific">Moniliophthora roreri</name>
    <name type="common">Frosty pod rot fungus</name>
    <name type="synonym">Monilia roreri</name>
    <dbReference type="NCBI Taxonomy" id="221103"/>
    <lineage>
        <taxon>Eukaryota</taxon>
        <taxon>Fungi</taxon>
        <taxon>Dikarya</taxon>
        <taxon>Basidiomycota</taxon>
        <taxon>Agaricomycotina</taxon>
        <taxon>Agaricomycetes</taxon>
        <taxon>Agaricomycetidae</taxon>
        <taxon>Agaricales</taxon>
        <taxon>Marasmiineae</taxon>
        <taxon>Marasmiaceae</taxon>
        <taxon>Moniliophthora</taxon>
    </lineage>
</organism>
<evidence type="ECO:0000256" key="1">
    <source>
        <dbReference type="SAM" id="MobiDB-lite"/>
    </source>
</evidence>
<evidence type="ECO:0000313" key="2">
    <source>
        <dbReference type="EMBL" id="KTB31274.1"/>
    </source>
</evidence>
<proteinExistence type="predicted"/>